<dbReference type="Gene3D" id="3.90.226.10">
    <property type="entry name" value="2-enoyl-CoA Hydratase, Chain A, domain 1"/>
    <property type="match status" value="1"/>
</dbReference>
<evidence type="ECO:0000256" key="1">
    <source>
        <dbReference type="ARBA" id="ARBA00005254"/>
    </source>
</evidence>
<dbReference type="Pfam" id="PF00378">
    <property type="entry name" value="ECH_1"/>
    <property type="match status" value="1"/>
</dbReference>
<dbReference type="InterPro" id="IPR014748">
    <property type="entry name" value="Enoyl-CoA_hydra_C"/>
</dbReference>
<dbReference type="EMBL" id="JAAEDI010000023">
    <property type="protein sequence ID" value="MBR0652003.1"/>
    <property type="molecule type" value="Genomic_DNA"/>
</dbReference>
<dbReference type="InterPro" id="IPR029045">
    <property type="entry name" value="ClpP/crotonase-like_dom_sf"/>
</dbReference>
<organism evidence="2 3">
    <name type="scientific">Neoroseomonas terrae</name>
    <dbReference type="NCBI Taxonomy" id="424799"/>
    <lineage>
        <taxon>Bacteria</taxon>
        <taxon>Pseudomonadati</taxon>
        <taxon>Pseudomonadota</taxon>
        <taxon>Alphaproteobacteria</taxon>
        <taxon>Acetobacterales</taxon>
        <taxon>Acetobacteraceae</taxon>
        <taxon>Neoroseomonas</taxon>
    </lineage>
</organism>
<dbReference type="CDD" id="cd06558">
    <property type="entry name" value="crotonase-like"/>
    <property type="match status" value="1"/>
</dbReference>
<dbReference type="InterPro" id="IPR001753">
    <property type="entry name" value="Enoyl-CoA_hydra/iso"/>
</dbReference>
<dbReference type="PANTHER" id="PTHR43459:SF3">
    <property type="entry name" value="ENOYL-COA HYDRATASE ECHA15 (ENOYL HYDRASE) (UNSATURATED ACYL-COA HYDRATASE) (CROTONASE)-RELATED"/>
    <property type="match status" value="1"/>
</dbReference>
<reference evidence="3" key="1">
    <citation type="journal article" date="2021" name="Syst. Appl. Microbiol.">
        <title>Roseomonas hellenica sp. nov., isolated from roots of wild-growing Alkanna tinctoria.</title>
        <authorList>
            <person name="Rat A."/>
            <person name="Naranjo H.D."/>
            <person name="Lebbe L."/>
            <person name="Cnockaert M."/>
            <person name="Krigas N."/>
            <person name="Grigoriadou K."/>
            <person name="Maloupa E."/>
            <person name="Willems A."/>
        </authorList>
    </citation>
    <scope>NUCLEOTIDE SEQUENCE [LARGE SCALE GENOMIC DNA]</scope>
    <source>
        <strain evidence="3">LMG 31159</strain>
    </source>
</reference>
<gene>
    <name evidence="2" type="ORF">GXW78_20230</name>
</gene>
<dbReference type="PANTHER" id="PTHR43459">
    <property type="entry name" value="ENOYL-COA HYDRATASE"/>
    <property type="match status" value="1"/>
</dbReference>
<dbReference type="SUPFAM" id="SSF52096">
    <property type="entry name" value="ClpP/crotonase"/>
    <property type="match status" value="1"/>
</dbReference>
<sequence>MYETYSALRIEQMGRLLTVTMDRPPRNASNAATHRELSMVFRDVARDPGTDVVVLTGAGDSFCAGGDLNEMRTRLDQPELWVTAMREAREIVLSMLDLEKPVIARVNGPAIGLGCTLALLCDFIVAVETARIADPHVRIGLAAGDGGSLAWPMSIGFPRAKEFLLTGDAIAAKDAAAMGLINRAVPAAELDATAYGFADRMLNGSQAAIRSTKRAINLLMQQGLRSLVDAQLGLETLTFLGADHRAGVQAMLERREPDFRGARTAATAGSADV</sequence>
<accession>A0ABS5ELU3</accession>
<dbReference type="Proteomes" id="UP000698752">
    <property type="component" value="Unassembled WGS sequence"/>
</dbReference>
<comment type="similarity">
    <text evidence="1">Belongs to the enoyl-CoA hydratase/isomerase family.</text>
</comment>
<evidence type="ECO:0000313" key="2">
    <source>
        <dbReference type="EMBL" id="MBR0652003.1"/>
    </source>
</evidence>
<protein>
    <submittedName>
        <fullName evidence="2">Enoyl-CoA hydratase/isomerase family protein</fullName>
    </submittedName>
</protein>
<name>A0ABS5ELU3_9PROT</name>
<dbReference type="Gene3D" id="1.10.12.10">
    <property type="entry name" value="Lyase 2-enoyl-coa Hydratase, Chain A, domain 2"/>
    <property type="match status" value="1"/>
</dbReference>
<evidence type="ECO:0000313" key="3">
    <source>
        <dbReference type="Proteomes" id="UP000698752"/>
    </source>
</evidence>
<keyword evidence="3" id="KW-1185">Reference proteome</keyword>
<dbReference type="RefSeq" id="WP_211870721.1">
    <property type="nucleotide sequence ID" value="NZ_JAAEDI010000023.1"/>
</dbReference>
<comment type="caution">
    <text evidence="2">The sequence shown here is derived from an EMBL/GenBank/DDBJ whole genome shotgun (WGS) entry which is preliminary data.</text>
</comment>
<proteinExistence type="inferred from homology"/>